<dbReference type="PANTHER" id="PTHR42945">
    <property type="entry name" value="HISTIDINE BIOSYNTHESIS BIFUNCTIONAL PROTEIN"/>
    <property type="match status" value="1"/>
</dbReference>
<gene>
    <name evidence="8" type="ORF">LPTSP3_g34510</name>
</gene>
<comment type="catalytic activity">
    <reaction evidence="1">
        <text>1-(5-phospho-beta-D-ribosyl)-5'-AMP + H2O = 1-(5-phospho-beta-D-ribosyl)-5-[(5-phospho-beta-D-ribosylamino)methylideneamino]imidazole-4-carboxamide</text>
        <dbReference type="Rhea" id="RHEA:20049"/>
        <dbReference type="ChEBI" id="CHEBI:15377"/>
        <dbReference type="ChEBI" id="CHEBI:58435"/>
        <dbReference type="ChEBI" id="CHEBI:59457"/>
        <dbReference type="EC" id="3.5.4.19"/>
    </reaction>
</comment>
<evidence type="ECO:0000313" key="8">
    <source>
        <dbReference type="EMBL" id="BDA80521.1"/>
    </source>
</evidence>
<dbReference type="Pfam" id="PF01502">
    <property type="entry name" value="PRA-CH"/>
    <property type="match status" value="1"/>
</dbReference>
<name>A0ABN6KJZ8_9LEPT</name>
<reference evidence="8 9" key="1">
    <citation type="submission" date="2021-08" db="EMBL/GenBank/DDBJ databases">
        <title>Complete genome sequence of Leptospira kobayashii strain E30.</title>
        <authorList>
            <person name="Nakao R."/>
            <person name="Nakamura S."/>
            <person name="Masuzawa T."/>
            <person name="Koizumi N."/>
        </authorList>
    </citation>
    <scope>NUCLEOTIDE SEQUENCE [LARGE SCALE GENOMIC DNA]</scope>
    <source>
        <strain evidence="8 9">E30</strain>
    </source>
</reference>
<evidence type="ECO:0000259" key="7">
    <source>
        <dbReference type="Pfam" id="PF01502"/>
    </source>
</evidence>
<dbReference type="PANTHER" id="PTHR42945:SF1">
    <property type="entry name" value="HISTIDINE BIOSYNTHESIS BIFUNCTIONAL PROTEIN HIS7"/>
    <property type="match status" value="1"/>
</dbReference>
<feature type="domain" description="Phosphoribosyl-AMP cyclohydrolase" evidence="7">
    <location>
        <begin position="110"/>
        <end position="183"/>
    </location>
</feature>
<evidence type="ECO:0000256" key="5">
    <source>
        <dbReference type="ARBA" id="ARBA00022801"/>
    </source>
</evidence>
<dbReference type="RefSeq" id="WP_109021553.1">
    <property type="nucleotide sequence ID" value="NZ_AP025028.1"/>
</dbReference>
<evidence type="ECO:0000256" key="1">
    <source>
        <dbReference type="ARBA" id="ARBA00000024"/>
    </source>
</evidence>
<dbReference type="InterPro" id="IPR002496">
    <property type="entry name" value="PRib_AMP_CycHydrolase_dom"/>
</dbReference>
<organism evidence="8 9">
    <name type="scientific">Leptospira kobayashii</name>
    <dbReference type="NCBI Taxonomy" id="1917830"/>
    <lineage>
        <taxon>Bacteria</taxon>
        <taxon>Pseudomonadati</taxon>
        <taxon>Spirochaetota</taxon>
        <taxon>Spirochaetia</taxon>
        <taxon>Leptospirales</taxon>
        <taxon>Leptospiraceae</taxon>
        <taxon>Leptospira</taxon>
    </lineage>
</organism>
<keyword evidence="9" id="KW-1185">Reference proteome</keyword>
<dbReference type="EMBL" id="AP025028">
    <property type="protein sequence ID" value="BDA80521.1"/>
    <property type="molecule type" value="Genomic_DNA"/>
</dbReference>
<dbReference type="EC" id="3.5.4.19" evidence="3"/>
<accession>A0ABN6KJZ8</accession>
<dbReference type="SUPFAM" id="SSF141734">
    <property type="entry name" value="HisI-like"/>
    <property type="match status" value="1"/>
</dbReference>
<evidence type="ECO:0000256" key="6">
    <source>
        <dbReference type="ARBA" id="ARBA00023102"/>
    </source>
</evidence>
<dbReference type="InterPro" id="IPR038019">
    <property type="entry name" value="PRib_AMP_CycHydrolase_sf"/>
</dbReference>
<dbReference type="Proteomes" id="UP000245263">
    <property type="component" value="Chromosome 1"/>
</dbReference>
<keyword evidence="6" id="KW-0368">Histidine biosynthesis</keyword>
<evidence type="ECO:0000313" key="9">
    <source>
        <dbReference type="Proteomes" id="UP000245263"/>
    </source>
</evidence>
<proteinExistence type="predicted"/>
<evidence type="ECO:0000256" key="4">
    <source>
        <dbReference type="ARBA" id="ARBA00022605"/>
    </source>
</evidence>
<keyword evidence="4" id="KW-0028">Amino-acid biosynthesis</keyword>
<evidence type="ECO:0000256" key="3">
    <source>
        <dbReference type="ARBA" id="ARBA00012721"/>
    </source>
</evidence>
<keyword evidence="5" id="KW-0378">Hydrolase</keyword>
<protein>
    <recommendedName>
        <fullName evidence="3">phosphoribosyl-AMP cyclohydrolase</fullName>
        <ecNumber evidence="3">3.5.4.19</ecNumber>
    </recommendedName>
</protein>
<dbReference type="Gene3D" id="3.10.20.810">
    <property type="entry name" value="Phosphoribosyl-AMP cyclohydrolase"/>
    <property type="match status" value="1"/>
</dbReference>
<comment type="pathway">
    <text evidence="2">Amino-acid biosynthesis; L-histidine biosynthesis; L-histidine from 5-phospho-alpha-D-ribose 1-diphosphate: step 3/9.</text>
</comment>
<sequence>MISPPKNANIVLLEKNRSESFSYHLEISDYDNTILWLNRHKADPDYQLYVDCDDDCFLATTDLSITKDEYVSIWKEGKVLVSDSELGRLLTLAPELFPFLAVDESGQELMLAWGKRTSLEQALQTGIGTYFSRSRNKPWVKGEESGHLQNLKEIYISENPYYIMYRTNQKGAACHTGYYSCFFRQIEQDDQVKLVYNNKVGE</sequence>
<evidence type="ECO:0000256" key="2">
    <source>
        <dbReference type="ARBA" id="ARBA00005169"/>
    </source>
</evidence>